<dbReference type="EMBL" id="LT669839">
    <property type="protein sequence ID" value="SHD78030.1"/>
    <property type="molecule type" value="Genomic_DNA"/>
</dbReference>
<evidence type="ECO:0000313" key="3">
    <source>
        <dbReference type="Proteomes" id="UP000245423"/>
    </source>
</evidence>
<gene>
    <name evidence="2" type="primary">rsbW</name>
    <name evidence="2" type="ORF">CUESP1_2692</name>
</gene>
<dbReference type="AlphaFoldDB" id="M1ZE48"/>
<evidence type="ECO:0000313" key="2">
    <source>
        <dbReference type="EMBL" id="SHD78030.1"/>
    </source>
</evidence>
<dbReference type="Pfam" id="PF13581">
    <property type="entry name" value="HATPase_c_2"/>
    <property type="match status" value="1"/>
</dbReference>
<keyword evidence="3" id="KW-1185">Reference proteome</keyword>
<dbReference type="InterPro" id="IPR003594">
    <property type="entry name" value="HATPase_dom"/>
</dbReference>
<dbReference type="InterPro" id="IPR036890">
    <property type="entry name" value="HATPase_C_sf"/>
</dbReference>
<feature type="domain" description="Histidine kinase/HSP90-like ATPase" evidence="1">
    <location>
        <begin position="10"/>
        <end position="110"/>
    </location>
</feature>
<proteinExistence type="predicted"/>
<dbReference type="HOGENOM" id="CLU_090336_11_1_9"/>
<evidence type="ECO:0000259" key="1">
    <source>
        <dbReference type="Pfam" id="PF13581"/>
    </source>
</evidence>
<dbReference type="OrthoDB" id="9798941at2"/>
<dbReference type="RefSeq" id="WP_005587147.1">
    <property type="nucleotide sequence ID" value="NZ_LT669839.1"/>
</dbReference>
<protein>
    <submittedName>
        <fullName evidence="2">RsbW</fullName>
    </submittedName>
</protein>
<sequence length="122" mass="13827">MKKDIFKLTIPSKPDYIAVARLTSSSIANKVGFNIDDIDDIKVSIAEACINALDKSDQIDIIFEIQEDRFSMKVYNVSTCDNKEEKNKEMELGILIIKSLMDKVNFSEKGVEMIKFIEDGNI</sequence>
<organism evidence="2 3">
    <name type="scientific">[Clostridium] ultunense Esp</name>
    <dbReference type="NCBI Taxonomy" id="1288971"/>
    <lineage>
        <taxon>Bacteria</taxon>
        <taxon>Bacillati</taxon>
        <taxon>Bacillota</taxon>
        <taxon>Tissierellia</taxon>
        <taxon>Tissierellales</taxon>
        <taxon>Tepidimicrobiaceae</taxon>
        <taxon>Schnuerera</taxon>
    </lineage>
</organism>
<dbReference type="Proteomes" id="UP000245423">
    <property type="component" value="Chromosome 1"/>
</dbReference>
<dbReference type="Gene3D" id="3.30.565.10">
    <property type="entry name" value="Histidine kinase-like ATPase, C-terminal domain"/>
    <property type="match status" value="1"/>
</dbReference>
<reference evidence="2 3" key="1">
    <citation type="submission" date="2016-11" db="EMBL/GenBank/DDBJ databases">
        <authorList>
            <person name="Manzoor S."/>
        </authorList>
    </citation>
    <scope>NUCLEOTIDE SEQUENCE [LARGE SCALE GENOMIC DNA]</scope>
    <source>
        <strain evidence="2">Clostridium ultunense strain Esp</strain>
    </source>
</reference>
<name>M1ZE48_9FIRM</name>
<accession>M1ZE48</accession>